<protein>
    <submittedName>
        <fullName evidence="1 3">Uncharacterized protein</fullName>
    </submittedName>
</protein>
<proteinExistence type="predicted"/>
<accession>A0A183ESZ9</accession>
<name>A0A183ESZ9_9BILA</name>
<keyword evidence="2" id="KW-1185">Reference proteome</keyword>
<dbReference type="EMBL" id="UYRT01100007">
    <property type="protein sequence ID" value="VDN42381.1"/>
    <property type="molecule type" value="Genomic_DNA"/>
</dbReference>
<evidence type="ECO:0000313" key="1">
    <source>
        <dbReference type="EMBL" id="VDN42381.1"/>
    </source>
</evidence>
<gene>
    <name evidence="1" type="ORF">GPUH_LOCUS24091</name>
</gene>
<reference evidence="1 2" key="2">
    <citation type="submission" date="2018-11" db="EMBL/GenBank/DDBJ databases">
        <authorList>
            <consortium name="Pathogen Informatics"/>
        </authorList>
    </citation>
    <scope>NUCLEOTIDE SEQUENCE [LARGE SCALE GENOMIC DNA]</scope>
</reference>
<evidence type="ECO:0000313" key="2">
    <source>
        <dbReference type="Proteomes" id="UP000271098"/>
    </source>
</evidence>
<sequence>MNASCLGAFCTTRLRKLRVLQRYDEVKTLQNVLRQSQVMQISGAPLVSLQLSGMALKPNMFAKLCDALKQTLTELFLAGALCNPPDFDHYITAIGTFLNLTFF</sequence>
<organism evidence="3">
    <name type="scientific">Gongylonema pulchrum</name>
    <dbReference type="NCBI Taxonomy" id="637853"/>
    <lineage>
        <taxon>Eukaryota</taxon>
        <taxon>Metazoa</taxon>
        <taxon>Ecdysozoa</taxon>
        <taxon>Nematoda</taxon>
        <taxon>Chromadorea</taxon>
        <taxon>Rhabditida</taxon>
        <taxon>Spirurina</taxon>
        <taxon>Spiruromorpha</taxon>
        <taxon>Spiruroidea</taxon>
        <taxon>Gongylonematidae</taxon>
        <taxon>Gongylonema</taxon>
    </lineage>
</organism>
<dbReference type="AlphaFoldDB" id="A0A183ESZ9"/>
<evidence type="ECO:0000313" key="3">
    <source>
        <dbReference type="WBParaSite" id="GPUH_0002412001-mRNA-1"/>
    </source>
</evidence>
<dbReference type="WBParaSite" id="GPUH_0002412001-mRNA-1">
    <property type="protein sequence ID" value="GPUH_0002412001-mRNA-1"/>
    <property type="gene ID" value="GPUH_0002412001"/>
</dbReference>
<dbReference type="OrthoDB" id="5791927at2759"/>
<reference evidence="3" key="1">
    <citation type="submission" date="2016-06" db="UniProtKB">
        <authorList>
            <consortium name="WormBaseParasite"/>
        </authorList>
    </citation>
    <scope>IDENTIFICATION</scope>
</reference>
<dbReference type="Proteomes" id="UP000271098">
    <property type="component" value="Unassembled WGS sequence"/>
</dbReference>